<organism evidence="1 2">
    <name type="scientific">Holotrichia oblita</name>
    <name type="common">Chafer beetle</name>
    <dbReference type="NCBI Taxonomy" id="644536"/>
    <lineage>
        <taxon>Eukaryota</taxon>
        <taxon>Metazoa</taxon>
        <taxon>Ecdysozoa</taxon>
        <taxon>Arthropoda</taxon>
        <taxon>Hexapoda</taxon>
        <taxon>Insecta</taxon>
        <taxon>Pterygota</taxon>
        <taxon>Neoptera</taxon>
        <taxon>Endopterygota</taxon>
        <taxon>Coleoptera</taxon>
        <taxon>Polyphaga</taxon>
        <taxon>Scarabaeiformia</taxon>
        <taxon>Scarabaeidae</taxon>
        <taxon>Melolonthinae</taxon>
        <taxon>Holotrichia</taxon>
    </lineage>
</organism>
<name>A0ACB9TY24_HOLOL</name>
<comment type="caution">
    <text evidence="1">The sequence shown here is derived from an EMBL/GenBank/DDBJ whole genome shotgun (WGS) entry which is preliminary data.</text>
</comment>
<dbReference type="Proteomes" id="UP001056778">
    <property type="component" value="Chromosome 1"/>
</dbReference>
<gene>
    <name evidence="1" type="ORF">MML48_1g10418</name>
</gene>
<sequence length="203" mass="23161">MSEIKYTYFDAKAAGEAIRLLMKYGCIDFIDNRISFEDWPKVKSTMPYRQVPILEIDGKMAHQSTAIARYFAKRVKLVGNNAWEDMEIDAVVDTINDFTSKIQACFYEQDAAVKESRKGPLFEDTIPFYIGKFEELAKNNNGYLALGKLTWADFCFVGIVDYLNKLTETNLIADCPNLKKVIENVTSIPSIKAWTIVRPKTDL</sequence>
<keyword evidence="2" id="KW-1185">Reference proteome</keyword>
<dbReference type="EMBL" id="CM043015">
    <property type="protein sequence ID" value="KAI4471544.1"/>
    <property type="molecule type" value="Genomic_DNA"/>
</dbReference>
<evidence type="ECO:0000313" key="1">
    <source>
        <dbReference type="EMBL" id="KAI4471544.1"/>
    </source>
</evidence>
<accession>A0ACB9TY24</accession>
<reference evidence="1" key="1">
    <citation type="submission" date="2022-04" db="EMBL/GenBank/DDBJ databases">
        <title>Chromosome-scale genome assembly of Holotrichia oblita Faldermann.</title>
        <authorList>
            <person name="Rongchong L."/>
        </authorList>
    </citation>
    <scope>NUCLEOTIDE SEQUENCE</scope>
    <source>
        <strain evidence="1">81SQS9</strain>
    </source>
</reference>
<evidence type="ECO:0000313" key="2">
    <source>
        <dbReference type="Proteomes" id="UP001056778"/>
    </source>
</evidence>
<proteinExistence type="predicted"/>
<protein>
    <submittedName>
        <fullName evidence="1">Glutathione s-transferase</fullName>
    </submittedName>
</protein>